<dbReference type="OrthoDB" id="116832at2"/>
<dbReference type="Pfam" id="PF04264">
    <property type="entry name" value="YceI"/>
    <property type="match status" value="1"/>
</dbReference>
<protein>
    <submittedName>
        <fullName evidence="2">YceI family protein</fullName>
    </submittedName>
</protein>
<sequence>MKKALLTLAILGLATVQSFGQRYMTREGYIQFYSSTPMEDIEASSNQATSALDKSNGQLVFRILMRSFTFEKALMQEHFNENYVESEKFPNAQFAGTITNLSDVDFDTDGAYNVSITGKLTIHGVEKERTVNGQLHVKGEELLLETEFMVAPEDHDIEIPSVVRDNIAKEIKVTVKAKYQASGR</sequence>
<comment type="caution">
    <text evidence="2">The sequence shown here is derived from an EMBL/GenBank/DDBJ whole genome shotgun (WGS) entry which is preliminary data.</text>
</comment>
<name>A0A6L3ZHZ0_9FLAO</name>
<dbReference type="InterPro" id="IPR007372">
    <property type="entry name" value="Lipid/polyisoprenoid-bd_YceI"/>
</dbReference>
<dbReference type="Proteomes" id="UP000484164">
    <property type="component" value="Unassembled WGS sequence"/>
</dbReference>
<dbReference type="PANTHER" id="PTHR34406:SF1">
    <property type="entry name" value="PROTEIN YCEI"/>
    <property type="match status" value="1"/>
</dbReference>
<dbReference type="EMBL" id="WBVQ01000001">
    <property type="protein sequence ID" value="KAB2817208.1"/>
    <property type="molecule type" value="Genomic_DNA"/>
</dbReference>
<feature type="domain" description="Lipid/polyisoprenoid-binding YceI-like" evidence="1">
    <location>
        <begin position="51"/>
        <end position="177"/>
    </location>
</feature>
<keyword evidence="3" id="KW-1185">Reference proteome</keyword>
<reference evidence="2 3" key="1">
    <citation type="submission" date="2019-10" db="EMBL/GenBank/DDBJ databases">
        <title>Genome sequence of Phaeocystidibacter marisrubri JCM30614 (type strain).</title>
        <authorList>
            <person name="Bowman J.P."/>
        </authorList>
    </citation>
    <scope>NUCLEOTIDE SEQUENCE [LARGE SCALE GENOMIC DNA]</scope>
    <source>
        <strain evidence="2 3">JCM 30614</strain>
    </source>
</reference>
<organism evidence="2 3">
    <name type="scientific">Phaeocystidibacter marisrubri</name>
    <dbReference type="NCBI Taxonomy" id="1577780"/>
    <lineage>
        <taxon>Bacteria</taxon>
        <taxon>Pseudomonadati</taxon>
        <taxon>Bacteroidota</taxon>
        <taxon>Flavobacteriia</taxon>
        <taxon>Flavobacteriales</taxon>
        <taxon>Phaeocystidibacteraceae</taxon>
        <taxon>Phaeocystidibacter</taxon>
    </lineage>
</organism>
<evidence type="ECO:0000259" key="1">
    <source>
        <dbReference type="Pfam" id="PF04264"/>
    </source>
</evidence>
<dbReference type="SUPFAM" id="SSF101874">
    <property type="entry name" value="YceI-like"/>
    <property type="match status" value="1"/>
</dbReference>
<accession>A0A6L3ZHZ0</accession>
<dbReference type="InterPro" id="IPR036761">
    <property type="entry name" value="TTHA0802/YceI-like_sf"/>
</dbReference>
<dbReference type="RefSeq" id="WP_151691779.1">
    <property type="nucleotide sequence ID" value="NZ_BMGX01000002.1"/>
</dbReference>
<dbReference type="Gene3D" id="2.40.128.110">
    <property type="entry name" value="Lipid/polyisoprenoid-binding, YceI-like"/>
    <property type="match status" value="1"/>
</dbReference>
<dbReference type="PANTHER" id="PTHR34406">
    <property type="entry name" value="PROTEIN YCEI"/>
    <property type="match status" value="1"/>
</dbReference>
<evidence type="ECO:0000313" key="3">
    <source>
        <dbReference type="Proteomes" id="UP000484164"/>
    </source>
</evidence>
<gene>
    <name evidence="2" type="ORF">F8C82_02115</name>
</gene>
<dbReference type="AlphaFoldDB" id="A0A6L3ZHZ0"/>
<evidence type="ECO:0000313" key="2">
    <source>
        <dbReference type="EMBL" id="KAB2817208.1"/>
    </source>
</evidence>
<proteinExistence type="predicted"/>